<sequence length="312" mass="35653">GADRDDRVTIEATYTVGEYDILILSAKESDGLESWLIDNGYKIPEGATRVLGSYIKQGMRFFVAKVNLEEQSKLGYTMLRPLQVAFESPKFMLPIRLGTVNAKGPQDLIVYTLTQTGRVETTNYRTINLPSNVDIPTFVGGEFGDFYKALFSQQVEKEGMRTVFTEYAWNMAWCDPCAANPLSQSELQELGVFWLGDASVKRGRQPQAQNVYVTRLHVRYDGKHFPDDLVFQETGDTSNFQGRYVMRHPWTGNETCDAAQQYRKQLRERQENEAVMLARLTGWDLNEIRNKIGFAGEPEKSGNWWDKLWGKN</sequence>
<comment type="caution">
    <text evidence="1">The sequence shown here is derived from an EMBL/GenBank/DDBJ whole genome shotgun (WGS) entry which is preliminary data.</text>
</comment>
<dbReference type="AlphaFoldDB" id="A0A7Y2H2C2"/>
<name>A0A7Y2H2C2_UNCEI</name>
<evidence type="ECO:0000313" key="2">
    <source>
        <dbReference type="Proteomes" id="UP000547674"/>
    </source>
</evidence>
<reference evidence="1 2" key="1">
    <citation type="submission" date="2020-03" db="EMBL/GenBank/DDBJ databases">
        <title>Metabolic flexibility allows generalist bacteria to become dominant in a frequently disturbed ecosystem.</title>
        <authorList>
            <person name="Chen Y.-J."/>
            <person name="Leung P.M."/>
            <person name="Bay S.K."/>
            <person name="Hugenholtz P."/>
            <person name="Kessler A.J."/>
            <person name="Shelley G."/>
            <person name="Waite D.W."/>
            <person name="Cook P.L."/>
            <person name="Greening C."/>
        </authorList>
    </citation>
    <scope>NUCLEOTIDE SEQUENCE [LARGE SCALE GENOMIC DNA]</scope>
    <source>
        <strain evidence="1">SS_bin_28</strain>
    </source>
</reference>
<dbReference type="Proteomes" id="UP000547674">
    <property type="component" value="Unassembled WGS sequence"/>
</dbReference>
<dbReference type="InterPro" id="IPR019283">
    <property type="entry name" value="DUF2330"/>
</dbReference>
<proteinExistence type="predicted"/>
<feature type="non-terminal residue" evidence="1">
    <location>
        <position position="1"/>
    </location>
</feature>
<gene>
    <name evidence="1" type="ORF">HKN21_08875</name>
</gene>
<organism evidence="1 2">
    <name type="scientific">Eiseniibacteriota bacterium</name>
    <dbReference type="NCBI Taxonomy" id="2212470"/>
    <lineage>
        <taxon>Bacteria</taxon>
        <taxon>Candidatus Eiseniibacteriota</taxon>
    </lineage>
</organism>
<evidence type="ECO:0000313" key="1">
    <source>
        <dbReference type="EMBL" id="NNF06861.1"/>
    </source>
</evidence>
<accession>A0A7Y2H2C2</accession>
<dbReference type="Pfam" id="PF10092">
    <property type="entry name" value="DUF2330"/>
    <property type="match status" value="1"/>
</dbReference>
<dbReference type="EMBL" id="JABDJR010000352">
    <property type="protein sequence ID" value="NNF06861.1"/>
    <property type="molecule type" value="Genomic_DNA"/>
</dbReference>
<protein>
    <submittedName>
        <fullName evidence="1">DUF2330 domain-containing protein</fullName>
    </submittedName>
</protein>